<keyword evidence="1" id="KW-0328">Glycosyltransferase</keyword>
<evidence type="ECO:0000256" key="1">
    <source>
        <dbReference type="ARBA" id="ARBA00022676"/>
    </source>
</evidence>
<proteinExistence type="predicted"/>
<dbReference type="KEGG" id="pko:PKOR_09140"/>
<reference evidence="4 5" key="1">
    <citation type="journal article" date="2015" name="Sci. Rep.">
        <title>Unraveling adaptation of Pontibacter korlensis to radiation and infertility in desert through complete genome and comparative transcriptomic analysis.</title>
        <authorList>
            <person name="Dai J."/>
            <person name="Dai W."/>
            <person name="Qiu C."/>
            <person name="Yang Z."/>
            <person name="Zhang Y."/>
            <person name="Zhou M."/>
            <person name="Zhang L."/>
            <person name="Fang C."/>
            <person name="Gao Q."/>
            <person name="Yang Q."/>
            <person name="Li X."/>
            <person name="Wang Z."/>
            <person name="Wang Z."/>
            <person name="Jia Z."/>
            <person name="Chen X."/>
        </authorList>
    </citation>
    <scope>NUCLEOTIDE SEQUENCE [LARGE SCALE GENOMIC DNA]</scope>
    <source>
        <strain evidence="4 5">X14-1T</strain>
    </source>
</reference>
<evidence type="ECO:0000313" key="4">
    <source>
        <dbReference type="EMBL" id="AKD05610.1"/>
    </source>
</evidence>
<accession>A0A0E3ZJG2</accession>
<dbReference type="PANTHER" id="PTHR12526">
    <property type="entry name" value="GLYCOSYLTRANSFERASE"/>
    <property type="match status" value="1"/>
</dbReference>
<dbReference type="STRING" id="400092.PKOR_09140"/>
<sequence length="402" mass="45500">MNVFVIPSWFPSKDHPVSGTMIKEQTEAFCQYYPSVNVGISVWGQQDEDFLLWTKHHIKNLWKVIKANTTPYQTSLLSNLKVYHRPTFTWTRKILKGNLKGVVKSNIENLKNFEADFGPVDVIHAHVGFPAGLIAMEVAEKRNIPFCLSERMGPFPWPHTLNKEGKLLAYYKQPYIKSAVNIAVSPFQQEVMYKQGIMNTVMIPNFVNENIFAPASVANVNTDAFTFFSLSYVAPNKGTDLVVFAAKELLLKYKNINFRIGGDGPFLDHCKELTFSLGIAENFTWLGELDRKAAIQEFQSCNAFVLASQYESMGIVYVEAIACGKPIIATRCGGPETTVNSINGLLVEKDNPVELSKAMEYIVVNREKYSSSNIREDYLRHFSIQAIAPKLYDLYKEIIQNH</sequence>
<evidence type="ECO:0000313" key="5">
    <source>
        <dbReference type="Proteomes" id="UP000033109"/>
    </source>
</evidence>
<dbReference type="InterPro" id="IPR001296">
    <property type="entry name" value="Glyco_trans_1"/>
</dbReference>
<dbReference type="Pfam" id="PF00534">
    <property type="entry name" value="Glycos_transf_1"/>
    <property type="match status" value="1"/>
</dbReference>
<dbReference type="AlphaFoldDB" id="A0A0E3ZJG2"/>
<dbReference type="Proteomes" id="UP000033109">
    <property type="component" value="Chromosome"/>
</dbReference>
<organism evidence="4 5">
    <name type="scientific">Pontibacter korlensis</name>
    <dbReference type="NCBI Taxonomy" id="400092"/>
    <lineage>
        <taxon>Bacteria</taxon>
        <taxon>Pseudomonadati</taxon>
        <taxon>Bacteroidota</taxon>
        <taxon>Cytophagia</taxon>
        <taxon>Cytophagales</taxon>
        <taxon>Hymenobacteraceae</taxon>
        <taxon>Pontibacter</taxon>
    </lineage>
</organism>
<dbReference type="HOGENOM" id="CLU_009583_2_4_10"/>
<evidence type="ECO:0000256" key="2">
    <source>
        <dbReference type="ARBA" id="ARBA00022679"/>
    </source>
</evidence>
<dbReference type="PANTHER" id="PTHR12526:SF510">
    <property type="entry name" value="D-INOSITOL 3-PHOSPHATE GLYCOSYLTRANSFERASE"/>
    <property type="match status" value="1"/>
</dbReference>
<dbReference type="CDD" id="cd03801">
    <property type="entry name" value="GT4_PimA-like"/>
    <property type="match status" value="1"/>
</dbReference>
<protein>
    <recommendedName>
        <fullName evidence="3">Glycosyl transferase family 1 domain-containing protein</fullName>
    </recommendedName>
</protein>
<keyword evidence="2" id="KW-0808">Transferase</keyword>
<gene>
    <name evidence="4" type="ORF">PKOR_09140</name>
</gene>
<dbReference type="EMBL" id="CP009621">
    <property type="protein sequence ID" value="AKD05610.1"/>
    <property type="molecule type" value="Genomic_DNA"/>
</dbReference>
<dbReference type="PATRIC" id="fig|400092.3.peg.2009"/>
<dbReference type="Gene3D" id="3.40.50.2000">
    <property type="entry name" value="Glycogen Phosphorylase B"/>
    <property type="match status" value="2"/>
</dbReference>
<evidence type="ECO:0000259" key="3">
    <source>
        <dbReference type="Pfam" id="PF00534"/>
    </source>
</evidence>
<dbReference type="SUPFAM" id="SSF53756">
    <property type="entry name" value="UDP-Glycosyltransferase/glycogen phosphorylase"/>
    <property type="match status" value="1"/>
</dbReference>
<dbReference type="GO" id="GO:0016757">
    <property type="term" value="F:glycosyltransferase activity"/>
    <property type="evidence" value="ECO:0007669"/>
    <property type="project" value="UniProtKB-KW"/>
</dbReference>
<name>A0A0E3ZJG2_9BACT</name>
<feature type="domain" description="Glycosyl transferase family 1" evidence="3">
    <location>
        <begin position="219"/>
        <end position="369"/>
    </location>
</feature>
<keyword evidence="5" id="KW-1185">Reference proteome</keyword>